<evidence type="ECO:0000256" key="1">
    <source>
        <dbReference type="ARBA" id="ARBA00005695"/>
    </source>
</evidence>
<name>A0A2P1NGX9_9BURK</name>
<evidence type="ECO:0000256" key="3">
    <source>
        <dbReference type="ARBA" id="ARBA00022729"/>
    </source>
</evidence>
<dbReference type="RefSeq" id="WP_106844880.1">
    <property type="nucleotide sequence ID" value="NZ_CP027792.1"/>
</dbReference>
<dbReference type="Pfam" id="PF00496">
    <property type="entry name" value="SBP_bac_5"/>
    <property type="match status" value="1"/>
</dbReference>
<dbReference type="InterPro" id="IPR039424">
    <property type="entry name" value="SBP_5"/>
</dbReference>
<protein>
    <submittedName>
        <fullName evidence="6">ABC transporter substrate-binding protein</fullName>
    </submittedName>
</protein>
<evidence type="ECO:0000256" key="4">
    <source>
        <dbReference type="SAM" id="SignalP"/>
    </source>
</evidence>
<organism evidence="6 7">
    <name type="scientific">Pulveribacter suum</name>
    <dbReference type="NCBI Taxonomy" id="2116657"/>
    <lineage>
        <taxon>Bacteria</taxon>
        <taxon>Pseudomonadati</taxon>
        <taxon>Pseudomonadota</taxon>
        <taxon>Betaproteobacteria</taxon>
        <taxon>Burkholderiales</taxon>
        <taxon>Comamonadaceae</taxon>
        <taxon>Pulveribacter</taxon>
    </lineage>
</organism>
<accession>A0A2P1NGX9</accession>
<evidence type="ECO:0000313" key="6">
    <source>
        <dbReference type="EMBL" id="AVP56319.1"/>
    </source>
</evidence>
<keyword evidence="2" id="KW-0813">Transport</keyword>
<dbReference type="Proteomes" id="UP000241829">
    <property type="component" value="Chromosome"/>
</dbReference>
<sequence>MTTHRTTFRLGLLAAAALLALGSANAATLRWAGANDILTADPHAQNHQTTHAFLQQVYESLVRYDDKFQVEPALATQWEQVSPTQVRFTLRRGVKFHDGAPFTADDVVFSLTRAMTPPSNMMSAVQSVKEVKKVDDHTVDVILKGPNPILLRELTEARILNKAWAEKHNSLKSQDYSAKEENYASRNANGTGPFQLVGWQPDVKVTLKKNADWWDKPRGNIDEVVFTPIKSAATRTAALISGQVDFVVDPPPQDLARMKGDSNLKLIEGPENRTIYLGLDQFRDELPGAGTPGKNPLKDKRVRQALYQAIDSAGLHKNTMRGLSVPAGTMVAPMVHGWSKPLDERAAKYDVEGAKKLLADAGYPQGFSIKLECPNDRYVNDEAICQAVTAMWTRIGVKTTLAAAPMAQFVTRVMNNDVNAYLFGWGVATFDALYSLDSLMSTKENKTAAGVYNGGRFSDAKLDGMIQQIKTEMDQPKRDALLNDALKLVKDEYYYIPLHHQIRPWAMRKGMDTVHRADDRPMPIWTTIK</sequence>
<dbReference type="OrthoDB" id="9801799at2"/>
<dbReference type="Gene3D" id="3.40.190.10">
    <property type="entry name" value="Periplasmic binding protein-like II"/>
    <property type="match status" value="1"/>
</dbReference>
<dbReference type="InterPro" id="IPR000914">
    <property type="entry name" value="SBP_5_dom"/>
</dbReference>
<reference evidence="7" key="1">
    <citation type="submission" date="2018-03" db="EMBL/GenBank/DDBJ databases">
        <title>Genome sequencing of Melaminivora sp. strain SC2-7.</title>
        <authorList>
            <person name="Kim S.-J."/>
            <person name="Heo J."/>
            <person name="Ahn J.-H."/>
            <person name="Kwon S.-W."/>
        </authorList>
    </citation>
    <scope>NUCLEOTIDE SEQUENCE [LARGE SCALE GENOMIC DNA]</scope>
    <source>
        <strain evidence="7">SC2-7</strain>
    </source>
</reference>
<dbReference type="GO" id="GO:1904680">
    <property type="term" value="F:peptide transmembrane transporter activity"/>
    <property type="evidence" value="ECO:0007669"/>
    <property type="project" value="TreeGrafter"/>
</dbReference>
<proteinExistence type="inferred from homology"/>
<keyword evidence="7" id="KW-1185">Reference proteome</keyword>
<evidence type="ECO:0000313" key="7">
    <source>
        <dbReference type="Proteomes" id="UP000241829"/>
    </source>
</evidence>
<evidence type="ECO:0000259" key="5">
    <source>
        <dbReference type="Pfam" id="PF00496"/>
    </source>
</evidence>
<dbReference type="PIRSF" id="PIRSF002741">
    <property type="entry name" value="MppA"/>
    <property type="match status" value="1"/>
</dbReference>
<dbReference type="GO" id="GO:0030288">
    <property type="term" value="C:outer membrane-bounded periplasmic space"/>
    <property type="evidence" value="ECO:0007669"/>
    <property type="project" value="UniProtKB-ARBA"/>
</dbReference>
<feature type="chain" id="PRO_5015196423" evidence="4">
    <location>
        <begin position="27"/>
        <end position="529"/>
    </location>
</feature>
<feature type="domain" description="Solute-binding protein family 5" evidence="5">
    <location>
        <begin position="69"/>
        <end position="445"/>
    </location>
</feature>
<dbReference type="PANTHER" id="PTHR30290:SF9">
    <property type="entry name" value="OLIGOPEPTIDE-BINDING PROTEIN APPA"/>
    <property type="match status" value="1"/>
</dbReference>
<dbReference type="KEGG" id="melm:C7H73_00650"/>
<dbReference type="GO" id="GO:0015833">
    <property type="term" value="P:peptide transport"/>
    <property type="evidence" value="ECO:0007669"/>
    <property type="project" value="TreeGrafter"/>
</dbReference>
<dbReference type="PANTHER" id="PTHR30290">
    <property type="entry name" value="PERIPLASMIC BINDING COMPONENT OF ABC TRANSPORTER"/>
    <property type="match status" value="1"/>
</dbReference>
<gene>
    <name evidence="6" type="ORF">C7H73_00650</name>
</gene>
<feature type="signal peptide" evidence="4">
    <location>
        <begin position="1"/>
        <end position="26"/>
    </location>
</feature>
<dbReference type="SUPFAM" id="SSF53850">
    <property type="entry name" value="Periplasmic binding protein-like II"/>
    <property type="match status" value="1"/>
</dbReference>
<dbReference type="Gene3D" id="3.10.105.10">
    <property type="entry name" value="Dipeptide-binding Protein, Domain 3"/>
    <property type="match status" value="1"/>
</dbReference>
<dbReference type="Gene3D" id="3.90.76.10">
    <property type="entry name" value="Dipeptide-binding Protein, Domain 1"/>
    <property type="match status" value="1"/>
</dbReference>
<dbReference type="EMBL" id="CP027792">
    <property type="protein sequence ID" value="AVP56319.1"/>
    <property type="molecule type" value="Genomic_DNA"/>
</dbReference>
<evidence type="ECO:0000256" key="2">
    <source>
        <dbReference type="ARBA" id="ARBA00022448"/>
    </source>
</evidence>
<dbReference type="InterPro" id="IPR030678">
    <property type="entry name" value="Peptide/Ni-bd"/>
</dbReference>
<comment type="similarity">
    <text evidence="1">Belongs to the bacterial solute-binding protein 5 family.</text>
</comment>
<dbReference type="GO" id="GO:0043190">
    <property type="term" value="C:ATP-binding cassette (ABC) transporter complex"/>
    <property type="evidence" value="ECO:0007669"/>
    <property type="project" value="InterPro"/>
</dbReference>
<dbReference type="CDD" id="cd08498">
    <property type="entry name" value="PBP2_NikA_DppA_OppA_like_2"/>
    <property type="match status" value="1"/>
</dbReference>
<dbReference type="AlphaFoldDB" id="A0A2P1NGX9"/>
<keyword evidence="3 4" id="KW-0732">Signal</keyword>